<dbReference type="PANTHER" id="PTHR46401:SF2">
    <property type="entry name" value="GLYCOSYLTRANSFERASE WBBK-RELATED"/>
    <property type="match status" value="1"/>
</dbReference>
<name>A0A1R4LKY8_VIBR1</name>
<dbReference type="Proteomes" id="UP000188276">
    <property type="component" value="Unassembled WGS sequence"/>
</dbReference>
<keyword evidence="3" id="KW-0328">Glycosyltransferase</keyword>
<evidence type="ECO:0000313" key="3">
    <source>
        <dbReference type="EMBL" id="SJN57266.1"/>
    </source>
</evidence>
<accession>A0A1R4LKY8</accession>
<dbReference type="STRING" id="1123498.VR7878_02213"/>
<dbReference type="AlphaFoldDB" id="A0A1R4LKY8"/>
<reference evidence="4" key="1">
    <citation type="submission" date="2017-02" db="EMBL/GenBank/DDBJ databases">
        <authorList>
            <person name="Rodrigo-Torres L."/>
            <person name="Arahal R.D."/>
            <person name="Lucena T."/>
        </authorList>
    </citation>
    <scope>NUCLEOTIDE SEQUENCE [LARGE SCALE GENOMIC DNA]</scope>
    <source>
        <strain evidence="4">CECT 7878</strain>
    </source>
</reference>
<dbReference type="RefSeq" id="WP_159440454.1">
    <property type="nucleotide sequence ID" value="NZ_FULE01000031.1"/>
</dbReference>
<dbReference type="CDD" id="cd03801">
    <property type="entry name" value="GT4_PimA-like"/>
    <property type="match status" value="1"/>
</dbReference>
<evidence type="ECO:0000313" key="4">
    <source>
        <dbReference type="Proteomes" id="UP000188276"/>
    </source>
</evidence>
<evidence type="ECO:0000259" key="2">
    <source>
        <dbReference type="Pfam" id="PF00534"/>
    </source>
</evidence>
<dbReference type="OrthoDB" id="9062832at2"/>
<sequence length="356" mass="41122">MNNISSNNLKVAIVCLSHYQGGMELDSIRNTQIFLRNNINSILICKKNSFIEKKAIELNIPFHSIDFSRKLSIKLIVQLRSILKSEQVTSLIFFGASEIKSIYFSVRNLDCNVIIRHGTTKSSPKKDLLHRLFYSCVKYHVAISEHLHRNVLEIIPCTKNQVKTIYNISQDDHVERKSPKEMAFLHVGRVEEGKGVFDAVKSLGKANIPRQYKKITFVGTYTDSIQKELITLSHNYSVDIFFEGFVKDVKPFYMKHIFFLFPSYGEGLGNVILEALKYGLICITYNNTVFNEFTNNLEFRYFYTAENKNIDSLAKAIELAIIDSDKIKDNSNPHYLNYNKYFSESVFIEKWKSILS</sequence>
<evidence type="ECO:0000256" key="1">
    <source>
        <dbReference type="ARBA" id="ARBA00022679"/>
    </source>
</evidence>
<dbReference type="Pfam" id="PF00534">
    <property type="entry name" value="Glycos_transf_1"/>
    <property type="match status" value="1"/>
</dbReference>
<dbReference type="Gene3D" id="3.40.50.2000">
    <property type="entry name" value="Glycogen Phosphorylase B"/>
    <property type="match status" value="2"/>
</dbReference>
<proteinExistence type="predicted"/>
<dbReference type="EMBL" id="FULE01000031">
    <property type="protein sequence ID" value="SJN57266.1"/>
    <property type="molecule type" value="Genomic_DNA"/>
</dbReference>
<dbReference type="InterPro" id="IPR001296">
    <property type="entry name" value="Glyco_trans_1"/>
</dbReference>
<dbReference type="GO" id="GO:0016757">
    <property type="term" value="F:glycosyltransferase activity"/>
    <property type="evidence" value="ECO:0007669"/>
    <property type="project" value="UniProtKB-KW"/>
</dbReference>
<keyword evidence="1 3" id="KW-0808">Transferase</keyword>
<dbReference type="SUPFAM" id="SSF53756">
    <property type="entry name" value="UDP-Glycosyltransferase/glycogen phosphorylase"/>
    <property type="match status" value="1"/>
</dbReference>
<keyword evidence="4" id="KW-1185">Reference proteome</keyword>
<gene>
    <name evidence="3" type="ORF">VR7878_02213</name>
</gene>
<feature type="domain" description="Glycosyl transferase family 1" evidence="2">
    <location>
        <begin position="173"/>
        <end position="326"/>
    </location>
</feature>
<organism evidence="3 4">
    <name type="scientific">Vibrio ruber (strain DSM 16370 / JCM 11486 / BCRC 17186 / CECT 7878 / LMG 23124 / VR1)</name>
    <dbReference type="NCBI Taxonomy" id="1123498"/>
    <lineage>
        <taxon>Bacteria</taxon>
        <taxon>Pseudomonadati</taxon>
        <taxon>Pseudomonadota</taxon>
        <taxon>Gammaproteobacteria</taxon>
        <taxon>Vibrionales</taxon>
        <taxon>Vibrionaceae</taxon>
        <taxon>Vibrio</taxon>
    </lineage>
</organism>
<protein>
    <submittedName>
        <fullName evidence="3">UDP-D-galactose:(Glucosyl)lipopolysaccharide-1, 6-D-galactosyltransferase</fullName>
    </submittedName>
</protein>
<dbReference type="PANTHER" id="PTHR46401">
    <property type="entry name" value="GLYCOSYLTRANSFERASE WBBK-RELATED"/>
    <property type="match status" value="1"/>
</dbReference>